<gene>
    <name evidence="1" type="ORF">JM946_11800</name>
</gene>
<dbReference type="EMBL" id="JAEVLS010000002">
    <property type="protein sequence ID" value="MBM0105438.1"/>
    <property type="molecule type" value="Genomic_DNA"/>
</dbReference>
<dbReference type="InterPro" id="IPR003738">
    <property type="entry name" value="SRAP"/>
</dbReference>
<keyword evidence="2" id="KW-1185">Reference proteome</keyword>
<sequence>MCYAALVAADLRRLERELGARLDMAAFQRVYEARVGDPKAFKLPIAVDRQFLGMNDPAAAPIVAAIETYRQQRTTEWQTEIFEQRRRHADAQRKLAQKVTKAAQKDLQVSADKIEQRLKWLNDFRGAEPTEEDAVMYPMHYGPLIVEADGQRQIAPMRYHCRLPGHAPDMDKRLQGNYNARIDSLEDWWRPVFGKYHGLLVLDGFRENVKLHDMQGRELKEGERPENVVLQFNPQDATQMLVPCIWSRWQRGPEELYSMALITDEPPSEVAQAGHNRCPINLTREAALAWLAPRGRTAKDLFEILSQRHRPYYEHRIAEAA</sequence>
<proteinExistence type="predicted"/>
<protein>
    <submittedName>
        <fullName evidence="1">SOS response-associated peptidase family protein</fullName>
    </submittedName>
</protein>
<dbReference type="Pfam" id="PF02586">
    <property type="entry name" value="SRAP"/>
    <property type="match status" value="1"/>
</dbReference>
<dbReference type="SUPFAM" id="SSF143081">
    <property type="entry name" value="BB1717-like"/>
    <property type="match status" value="1"/>
</dbReference>
<dbReference type="RefSeq" id="WP_203167478.1">
    <property type="nucleotide sequence ID" value="NZ_JAEVLS010000002.1"/>
</dbReference>
<evidence type="ECO:0000313" key="2">
    <source>
        <dbReference type="Proteomes" id="UP000661077"/>
    </source>
</evidence>
<organism evidence="1 2">
    <name type="scientific">Steroidobacter gossypii</name>
    <dbReference type="NCBI Taxonomy" id="2805490"/>
    <lineage>
        <taxon>Bacteria</taxon>
        <taxon>Pseudomonadati</taxon>
        <taxon>Pseudomonadota</taxon>
        <taxon>Gammaproteobacteria</taxon>
        <taxon>Steroidobacterales</taxon>
        <taxon>Steroidobacteraceae</taxon>
        <taxon>Steroidobacter</taxon>
    </lineage>
</organism>
<reference evidence="1 2" key="1">
    <citation type="journal article" date="2021" name="Int. J. Syst. Evol. Microbiol.">
        <title>Steroidobacter gossypii sp. nov., isolated from soil of cotton cropping field.</title>
        <authorList>
            <person name="Huang R."/>
            <person name="Yang S."/>
            <person name="Zhen C."/>
            <person name="Liu W."/>
        </authorList>
    </citation>
    <scope>NUCLEOTIDE SEQUENCE [LARGE SCALE GENOMIC DNA]</scope>
    <source>
        <strain evidence="1 2">S1-65</strain>
    </source>
</reference>
<accession>A0ABS1WWU8</accession>
<dbReference type="Proteomes" id="UP000661077">
    <property type="component" value="Unassembled WGS sequence"/>
</dbReference>
<evidence type="ECO:0000313" key="1">
    <source>
        <dbReference type="EMBL" id="MBM0105438.1"/>
    </source>
</evidence>
<dbReference type="Gene3D" id="3.90.1680.10">
    <property type="entry name" value="SOS response associated peptidase-like"/>
    <property type="match status" value="1"/>
</dbReference>
<name>A0ABS1WWU8_9GAMM</name>
<dbReference type="InterPro" id="IPR036590">
    <property type="entry name" value="SRAP-like"/>
</dbReference>
<comment type="caution">
    <text evidence="1">The sequence shown here is derived from an EMBL/GenBank/DDBJ whole genome shotgun (WGS) entry which is preliminary data.</text>
</comment>